<feature type="region of interest" description="Disordered" evidence="1">
    <location>
        <begin position="217"/>
        <end position="335"/>
    </location>
</feature>
<feature type="compositionally biased region" description="Acidic residues" evidence="1">
    <location>
        <begin position="294"/>
        <end position="315"/>
    </location>
</feature>
<feature type="region of interest" description="Disordered" evidence="1">
    <location>
        <begin position="54"/>
        <end position="158"/>
    </location>
</feature>
<feature type="compositionally biased region" description="Low complexity" evidence="1">
    <location>
        <begin position="89"/>
        <end position="103"/>
    </location>
</feature>
<evidence type="ECO:0000313" key="2">
    <source>
        <dbReference type="EMBL" id="KAK3403173.1"/>
    </source>
</evidence>
<feature type="region of interest" description="Disordered" evidence="1">
    <location>
        <begin position="380"/>
        <end position="411"/>
    </location>
</feature>
<feature type="compositionally biased region" description="Basic and acidic residues" evidence="1">
    <location>
        <begin position="71"/>
        <end position="88"/>
    </location>
</feature>
<evidence type="ECO:0000256" key="1">
    <source>
        <dbReference type="SAM" id="MobiDB-lite"/>
    </source>
</evidence>
<dbReference type="EMBL" id="JAUTDP010000001">
    <property type="protein sequence ID" value="KAK3403173.1"/>
    <property type="molecule type" value="Genomic_DNA"/>
</dbReference>
<dbReference type="Proteomes" id="UP001281003">
    <property type="component" value="Unassembled WGS sequence"/>
</dbReference>
<feature type="compositionally biased region" description="Basic residues" evidence="1">
    <location>
        <begin position="401"/>
        <end position="411"/>
    </location>
</feature>
<feature type="compositionally biased region" description="Basic and acidic residues" evidence="1">
    <location>
        <begin position="380"/>
        <end position="392"/>
    </location>
</feature>
<gene>
    <name evidence="2" type="ORF">B0T20DRAFT_344303</name>
</gene>
<sequence length="411" mass="47582">MSTIRALKSAFTSRLSLRIRPSPHIAFRPYVSSRPYSDEPRKEWSSLVDYFNDQVEPQKPKGQGKRKHSKETKAVDENFSDEFSKIFEPKQPQAASQEASPAKPLKPWLKKREEARARSKAAKKAEERRKRKTAQNIARLEQEIRNRHAAGRPDILSAIDPERSEITFQSAQEAIARWNELREQDRNFQGRETRAVRALKRDIKRQAKEARIFMASQAQTAEKAWEQEFEQIEKEKKDQETWAGSAKQMSELLESVSSAPVAQEVSSATSSPALPAQAQRDAAPTPEKFKENDSPDETAENEEDWEDEEDVDLLEDSGKKKRAREIRKENKMERRRLKLLNRFREDLQRKKGIPVGDSTPNPEIDARCAAWLAARIRQEKEREERKQMRKENTAPPYIARLAKKSRRGKNN</sequence>
<protein>
    <submittedName>
        <fullName evidence="2">Uncharacterized protein</fullName>
    </submittedName>
</protein>
<feature type="compositionally biased region" description="Polar residues" evidence="1">
    <location>
        <begin position="255"/>
        <end position="272"/>
    </location>
</feature>
<evidence type="ECO:0000313" key="3">
    <source>
        <dbReference type="Proteomes" id="UP001281003"/>
    </source>
</evidence>
<name>A0AAE0PND9_SORBR</name>
<dbReference type="AlphaFoldDB" id="A0AAE0PND9"/>
<accession>A0AAE0PND9</accession>
<keyword evidence="3" id="KW-1185">Reference proteome</keyword>
<comment type="caution">
    <text evidence="2">The sequence shown here is derived from an EMBL/GenBank/DDBJ whole genome shotgun (WGS) entry which is preliminary data.</text>
</comment>
<proteinExistence type="predicted"/>
<reference evidence="2" key="2">
    <citation type="submission" date="2023-07" db="EMBL/GenBank/DDBJ databases">
        <authorList>
            <consortium name="Lawrence Berkeley National Laboratory"/>
            <person name="Haridas S."/>
            <person name="Hensen N."/>
            <person name="Bonometti L."/>
            <person name="Westerberg I."/>
            <person name="Brannstrom I.O."/>
            <person name="Guillou S."/>
            <person name="Cros-Aarteil S."/>
            <person name="Calhoun S."/>
            <person name="Kuo A."/>
            <person name="Mondo S."/>
            <person name="Pangilinan J."/>
            <person name="Riley R."/>
            <person name="LaButti K."/>
            <person name="Andreopoulos B."/>
            <person name="Lipzen A."/>
            <person name="Chen C."/>
            <person name="Yanf M."/>
            <person name="Daum C."/>
            <person name="Ng V."/>
            <person name="Clum A."/>
            <person name="Steindorff A."/>
            <person name="Ohm R."/>
            <person name="Martin F."/>
            <person name="Silar P."/>
            <person name="Natvig D."/>
            <person name="Lalanne C."/>
            <person name="Gautier V."/>
            <person name="Ament-velasquez S.L."/>
            <person name="Kruys A."/>
            <person name="Hutchinson M.I."/>
            <person name="Powell A.J."/>
            <person name="Barry K."/>
            <person name="Miller A.N."/>
            <person name="Grigoriev I.V."/>
            <person name="Debuchy R."/>
            <person name="Gladieux P."/>
            <person name="Thoren M.H."/>
            <person name="Johannesson H."/>
        </authorList>
    </citation>
    <scope>NUCLEOTIDE SEQUENCE</scope>
    <source>
        <strain evidence="2">FGSC 1904</strain>
    </source>
</reference>
<organism evidence="2 3">
    <name type="scientific">Sordaria brevicollis</name>
    <dbReference type="NCBI Taxonomy" id="83679"/>
    <lineage>
        <taxon>Eukaryota</taxon>
        <taxon>Fungi</taxon>
        <taxon>Dikarya</taxon>
        <taxon>Ascomycota</taxon>
        <taxon>Pezizomycotina</taxon>
        <taxon>Sordariomycetes</taxon>
        <taxon>Sordariomycetidae</taxon>
        <taxon>Sordariales</taxon>
        <taxon>Sordariaceae</taxon>
        <taxon>Sordaria</taxon>
    </lineage>
</organism>
<feature type="compositionally biased region" description="Basic and acidic residues" evidence="1">
    <location>
        <begin position="110"/>
        <end position="128"/>
    </location>
</feature>
<reference evidence="2" key="1">
    <citation type="journal article" date="2023" name="Mol. Phylogenet. Evol.">
        <title>Genome-scale phylogeny and comparative genomics of the fungal order Sordariales.</title>
        <authorList>
            <person name="Hensen N."/>
            <person name="Bonometti L."/>
            <person name="Westerberg I."/>
            <person name="Brannstrom I.O."/>
            <person name="Guillou S."/>
            <person name="Cros-Aarteil S."/>
            <person name="Calhoun S."/>
            <person name="Haridas S."/>
            <person name="Kuo A."/>
            <person name="Mondo S."/>
            <person name="Pangilinan J."/>
            <person name="Riley R."/>
            <person name="LaButti K."/>
            <person name="Andreopoulos B."/>
            <person name="Lipzen A."/>
            <person name="Chen C."/>
            <person name="Yan M."/>
            <person name="Daum C."/>
            <person name="Ng V."/>
            <person name="Clum A."/>
            <person name="Steindorff A."/>
            <person name="Ohm R.A."/>
            <person name="Martin F."/>
            <person name="Silar P."/>
            <person name="Natvig D.O."/>
            <person name="Lalanne C."/>
            <person name="Gautier V."/>
            <person name="Ament-Velasquez S.L."/>
            <person name="Kruys A."/>
            <person name="Hutchinson M.I."/>
            <person name="Powell A.J."/>
            <person name="Barry K."/>
            <person name="Miller A.N."/>
            <person name="Grigoriev I.V."/>
            <person name="Debuchy R."/>
            <person name="Gladieux P."/>
            <person name="Hiltunen Thoren M."/>
            <person name="Johannesson H."/>
        </authorList>
    </citation>
    <scope>NUCLEOTIDE SEQUENCE</scope>
    <source>
        <strain evidence="2">FGSC 1904</strain>
    </source>
</reference>
<feature type="compositionally biased region" description="Basic and acidic residues" evidence="1">
    <location>
        <begin position="223"/>
        <end position="240"/>
    </location>
</feature>